<name>A0A1J1HMZ5_9DIPT</name>
<dbReference type="EMBL" id="CVRI01000012">
    <property type="protein sequence ID" value="CRK89423.1"/>
    <property type="molecule type" value="Genomic_DNA"/>
</dbReference>
<keyword evidence="2" id="KW-1185">Reference proteome</keyword>
<sequence length="82" mass="9527">MDYILLPNASQQWTEKREEEATTLSFYAWVEDKFILITPPPVMALKQGKEEIEEMCLPTGVIFMWKNVNTLSINKMCGMLKI</sequence>
<dbReference type="Proteomes" id="UP000183832">
    <property type="component" value="Unassembled WGS sequence"/>
</dbReference>
<proteinExistence type="predicted"/>
<protein>
    <submittedName>
        <fullName evidence="1">CLUMA_CG003172, isoform A</fullName>
    </submittedName>
</protein>
<gene>
    <name evidence="1" type="ORF">CLUMA_CG003172</name>
</gene>
<reference evidence="1 2" key="1">
    <citation type="submission" date="2015-04" db="EMBL/GenBank/DDBJ databases">
        <authorList>
            <person name="Syromyatnikov M.Y."/>
            <person name="Popov V.N."/>
        </authorList>
    </citation>
    <scope>NUCLEOTIDE SEQUENCE [LARGE SCALE GENOMIC DNA]</scope>
</reference>
<accession>A0A1J1HMZ5</accession>
<evidence type="ECO:0000313" key="1">
    <source>
        <dbReference type="EMBL" id="CRK89423.1"/>
    </source>
</evidence>
<organism evidence="1 2">
    <name type="scientific">Clunio marinus</name>
    <dbReference type="NCBI Taxonomy" id="568069"/>
    <lineage>
        <taxon>Eukaryota</taxon>
        <taxon>Metazoa</taxon>
        <taxon>Ecdysozoa</taxon>
        <taxon>Arthropoda</taxon>
        <taxon>Hexapoda</taxon>
        <taxon>Insecta</taxon>
        <taxon>Pterygota</taxon>
        <taxon>Neoptera</taxon>
        <taxon>Endopterygota</taxon>
        <taxon>Diptera</taxon>
        <taxon>Nematocera</taxon>
        <taxon>Chironomoidea</taxon>
        <taxon>Chironomidae</taxon>
        <taxon>Clunio</taxon>
    </lineage>
</organism>
<dbReference type="AlphaFoldDB" id="A0A1J1HMZ5"/>
<evidence type="ECO:0000313" key="2">
    <source>
        <dbReference type="Proteomes" id="UP000183832"/>
    </source>
</evidence>